<dbReference type="AlphaFoldDB" id="X0UG49"/>
<evidence type="ECO:0008006" key="6">
    <source>
        <dbReference type="Google" id="ProtNLM"/>
    </source>
</evidence>
<sequence length="120" mass="13517">KKVLDLCLREKIRVALSEVYSKGGQGGVELAQEVLKAVDEDDSQFQYLYPLDIPLLEKIEVIAKKIYGASSVAMEGKIKRKIRRIEKKGFENLPVCIAKTQYSLSDDDEALGRPKDFTLI</sequence>
<evidence type="ECO:0000256" key="3">
    <source>
        <dbReference type="ARBA" id="ARBA00022741"/>
    </source>
</evidence>
<evidence type="ECO:0000256" key="1">
    <source>
        <dbReference type="ARBA" id="ARBA00022563"/>
    </source>
</evidence>
<dbReference type="InterPro" id="IPR027417">
    <property type="entry name" value="P-loop_NTPase"/>
</dbReference>
<dbReference type="Pfam" id="PF01268">
    <property type="entry name" value="FTHFS"/>
    <property type="match status" value="1"/>
</dbReference>
<evidence type="ECO:0000256" key="4">
    <source>
        <dbReference type="ARBA" id="ARBA00022840"/>
    </source>
</evidence>
<comment type="caution">
    <text evidence="5">The sequence shown here is derived from an EMBL/GenBank/DDBJ whole genome shotgun (WGS) entry which is preliminary data.</text>
</comment>
<gene>
    <name evidence="5" type="ORF">S01H1_23752</name>
</gene>
<feature type="non-terminal residue" evidence="5">
    <location>
        <position position="120"/>
    </location>
</feature>
<reference evidence="5" key="1">
    <citation type="journal article" date="2014" name="Front. Microbiol.">
        <title>High frequency of phylogenetically diverse reductive dehalogenase-homologous genes in deep subseafloor sedimentary metagenomes.</title>
        <authorList>
            <person name="Kawai M."/>
            <person name="Futagami T."/>
            <person name="Toyoda A."/>
            <person name="Takaki Y."/>
            <person name="Nishi S."/>
            <person name="Hori S."/>
            <person name="Arai W."/>
            <person name="Tsubouchi T."/>
            <person name="Morono Y."/>
            <person name="Uchiyama I."/>
            <person name="Ito T."/>
            <person name="Fujiyama A."/>
            <person name="Inagaki F."/>
            <person name="Takami H."/>
        </authorList>
    </citation>
    <scope>NUCLEOTIDE SEQUENCE</scope>
    <source>
        <strain evidence="5">Expedition CK06-06</strain>
    </source>
</reference>
<feature type="non-terminal residue" evidence="5">
    <location>
        <position position="1"/>
    </location>
</feature>
<keyword evidence="4" id="KW-0067">ATP-binding</keyword>
<keyword evidence="2" id="KW-0436">Ligase</keyword>
<dbReference type="Gene3D" id="3.40.50.300">
    <property type="entry name" value="P-loop containing nucleotide triphosphate hydrolases"/>
    <property type="match status" value="1"/>
</dbReference>
<dbReference type="EMBL" id="BARS01013834">
    <property type="protein sequence ID" value="GAF87460.1"/>
    <property type="molecule type" value="Genomic_DNA"/>
</dbReference>
<dbReference type="InterPro" id="IPR000559">
    <property type="entry name" value="Formate_THF_ligase"/>
</dbReference>
<dbReference type="GO" id="GO:0004329">
    <property type="term" value="F:formate-tetrahydrofolate ligase activity"/>
    <property type="evidence" value="ECO:0007669"/>
    <property type="project" value="InterPro"/>
</dbReference>
<evidence type="ECO:0000256" key="2">
    <source>
        <dbReference type="ARBA" id="ARBA00022598"/>
    </source>
</evidence>
<protein>
    <recommendedName>
        <fullName evidence="6">Formate--tetrahydrofolate ligase</fullName>
    </recommendedName>
</protein>
<dbReference type="SUPFAM" id="SSF52540">
    <property type="entry name" value="P-loop containing nucleoside triphosphate hydrolases"/>
    <property type="match status" value="1"/>
</dbReference>
<dbReference type="GO" id="GO:0005524">
    <property type="term" value="F:ATP binding"/>
    <property type="evidence" value="ECO:0007669"/>
    <property type="project" value="UniProtKB-KW"/>
</dbReference>
<dbReference type="GO" id="GO:0006730">
    <property type="term" value="P:one-carbon metabolic process"/>
    <property type="evidence" value="ECO:0007669"/>
    <property type="project" value="UniProtKB-KW"/>
</dbReference>
<dbReference type="Gene3D" id="3.10.410.10">
    <property type="entry name" value="Formyltetrahydrofolate synthetase, domain 3"/>
    <property type="match status" value="1"/>
</dbReference>
<proteinExistence type="predicted"/>
<keyword evidence="3" id="KW-0547">Nucleotide-binding</keyword>
<organism evidence="5">
    <name type="scientific">marine sediment metagenome</name>
    <dbReference type="NCBI Taxonomy" id="412755"/>
    <lineage>
        <taxon>unclassified sequences</taxon>
        <taxon>metagenomes</taxon>
        <taxon>ecological metagenomes</taxon>
    </lineage>
</organism>
<accession>X0UG49</accession>
<keyword evidence="1" id="KW-0554">One-carbon metabolism</keyword>
<evidence type="ECO:0000313" key="5">
    <source>
        <dbReference type="EMBL" id="GAF87460.1"/>
    </source>
</evidence>
<name>X0UG49_9ZZZZ</name>